<gene>
    <name evidence="1" type="ORF">OGX73_16565</name>
</gene>
<dbReference type="EMBL" id="JAOWIN010000013">
    <property type="protein sequence ID" value="MDI9094238.1"/>
    <property type="molecule type" value="Genomic_DNA"/>
</dbReference>
<organism evidence="1 2">
    <name type="scientific">Providencia rettgeri</name>
    <dbReference type="NCBI Taxonomy" id="587"/>
    <lineage>
        <taxon>Bacteria</taxon>
        <taxon>Pseudomonadati</taxon>
        <taxon>Pseudomonadota</taxon>
        <taxon>Gammaproteobacteria</taxon>
        <taxon>Enterobacterales</taxon>
        <taxon>Morganellaceae</taxon>
        <taxon>Providencia</taxon>
    </lineage>
</organism>
<comment type="caution">
    <text evidence="1">The sequence shown here is derived from an EMBL/GenBank/DDBJ whole genome shotgun (WGS) entry which is preliminary data.</text>
</comment>
<evidence type="ECO:0000313" key="2">
    <source>
        <dbReference type="Proteomes" id="UP001159001"/>
    </source>
</evidence>
<protein>
    <submittedName>
        <fullName evidence="1">Uncharacterized protein</fullName>
    </submittedName>
</protein>
<dbReference type="RefSeq" id="WP_311851372.1">
    <property type="nucleotide sequence ID" value="NZ_JAOWIN010000013.1"/>
</dbReference>
<accession>A0AAW6UG38</accession>
<name>A0AAW6UG38_PRORE</name>
<dbReference type="AlphaFoldDB" id="A0AAW6UG38"/>
<proteinExistence type="predicted"/>
<evidence type="ECO:0000313" key="1">
    <source>
        <dbReference type="EMBL" id="MDI9094238.1"/>
    </source>
</evidence>
<sequence length="250" mass="28364">MNLPERLYYPLSEAAKKLNCTEQDIIHFGAIGALNLSIYLEKHKVTNGNLLRLNIPTKMLNEIDCFGYIMDDAWCIGGVKYESSNNNSKPVGYFSNFVSGFFYINSYNLIKLEFDKECELNLATISTGNESFNNDCIDILFPSEPLKIDKKFLCVKKEDIYNLKNNTKISIKENIESEEAPKTVAKKGELIIGLLQLIPEFSDIDPYTISASKLADLIDAIAKEKEIDIPKIHSQTLSLYLGREKKSRKK</sequence>
<reference evidence="1" key="1">
    <citation type="submission" date="2022-10" db="EMBL/GenBank/DDBJ databases">
        <title>Bacterial isolates recovered from the One Health project in Brazil.</title>
        <authorList>
            <person name="Valiatti T.B."/>
            <person name="Santos F."/>
            <person name="Cayo R."/>
            <person name="Gales A.C."/>
        </authorList>
    </citation>
    <scope>NUCLEOTIDE SEQUENCE</scope>
    <source>
        <strain evidence="1">PVR188</strain>
    </source>
</reference>
<dbReference type="Proteomes" id="UP001159001">
    <property type="component" value="Unassembled WGS sequence"/>
</dbReference>